<evidence type="ECO:0008006" key="4">
    <source>
        <dbReference type="Google" id="ProtNLM"/>
    </source>
</evidence>
<reference evidence="2 3" key="1">
    <citation type="submission" date="2020-08" db="EMBL/GenBank/DDBJ databases">
        <title>Genomic Encyclopedia of Type Strains, Phase III (KMG-III): the genomes of soil and plant-associated and newly described type strains.</title>
        <authorList>
            <person name="Whitman W."/>
        </authorList>
    </citation>
    <scope>NUCLEOTIDE SEQUENCE [LARGE SCALE GENOMIC DNA]</scope>
    <source>
        <strain evidence="2 3">CECT 8960</strain>
    </source>
</reference>
<feature type="transmembrane region" description="Helical" evidence="1">
    <location>
        <begin position="77"/>
        <end position="97"/>
    </location>
</feature>
<keyword evidence="1" id="KW-0812">Transmembrane</keyword>
<keyword evidence="1" id="KW-0472">Membrane</keyword>
<proteinExistence type="predicted"/>
<organism evidence="2 3">
    <name type="scientific">Actinophytocola algeriensis</name>
    <dbReference type="NCBI Taxonomy" id="1768010"/>
    <lineage>
        <taxon>Bacteria</taxon>
        <taxon>Bacillati</taxon>
        <taxon>Actinomycetota</taxon>
        <taxon>Actinomycetes</taxon>
        <taxon>Pseudonocardiales</taxon>
        <taxon>Pseudonocardiaceae</taxon>
    </lineage>
</organism>
<dbReference type="InterPro" id="IPR025461">
    <property type="entry name" value="ABA4-like"/>
</dbReference>
<dbReference type="PANTHER" id="PTHR34543:SF1">
    <property type="entry name" value="PROTEIN ABA DEFICIENT 4, CHLOROPLASTIC"/>
    <property type="match status" value="1"/>
</dbReference>
<dbReference type="RefSeq" id="WP_184813564.1">
    <property type="nucleotide sequence ID" value="NZ_JACHJQ010000006.1"/>
</dbReference>
<comment type="caution">
    <text evidence="2">The sequence shown here is derived from an EMBL/GenBank/DDBJ whole genome shotgun (WGS) entry which is preliminary data.</text>
</comment>
<sequence length="153" mass="16933">MSTAFTLVFVAAAPFWALMIFAPAWGWTRRIVSSPWSVTPPLVFWFVFALPNLADLLPAVAKPTLAAWQELVTDPAAMTAVWAQVIAWDLFVGRWMYLDSRERGIHPLVMGPLLVLAILFSPVAVPLYLLLRGVLGRTGQQTAELRERTAVSA</sequence>
<accession>A0A7W7Q9H2</accession>
<dbReference type="EMBL" id="JACHJQ010000006">
    <property type="protein sequence ID" value="MBB4909457.1"/>
    <property type="molecule type" value="Genomic_DNA"/>
</dbReference>
<dbReference type="Proteomes" id="UP000520767">
    <property type="component" value="Unassembled WGS sequence"/>
</dbReference>
<evidence type="ECO:0000313" key="2">
    <source>
        <dbReference type="EMBL" id="MBB4909457.1"/>
    </source>
</evidence>
<dbReference type="AlphaFoldDB" id="A0A7W7Q9H2"/>
<feature type="transmembrane region" description="Helical" evidence="1">
    <location>
        <begin position="109"/>
        <end position="131"/>
    </location>
</feature>
<evidence type="ECO:0000313" key="3">
    <source>
        <dbReference type="Proteomes" id="UP000520767"/>
    </source>
</evidence>
<dbReference type="Pfam" id="PF14108">
    <property type="entry name" value="ABA4-like"/>
    <property type="match status" value="1"/>
</dbReference>
<gene>
    <name evidence="2" type="ORF">FHR82_005715</name>
</gene>
<dbReference type="PANTHER" id="PTHR34543">
    <property type="entry name" value="PROTEIN ABA DEFICIENT 4, CHLOROPLASTIC"/>
    <property type="match status" value="1"/>
</dbReference>
<keyword evidence="3" id="KW-1185">Reference proteome</keyword>
<feature type="transmembrane region" description="Helical" evidence="1">
    <location>
        <begin position="42"/>
        <end position="65"/>
    </location>
</feature>
<name>A0A7W7Q9H2_9PSEU</name>
<keyword evidence="1" id="KW-1133">Transmembrane helix</keyword>
<evidence type="ECO:0000256" key="1">
    <source>
        <dbReference type="SAM" id="Phobius"/>
    </source>
</evidence>
<protein>
    <recommendedName>
        <fullName evidence="4">DUF4281 domain-containing protein</fullName>
    </recommendedName>
</protein>